<dbReference type="GO" id="GO:0008781">
    <property type="term" value="F:N-acylneuraminate cytidylyltransferase activity"/>
    <property type="evidence" value="ECO:0007669"/>
    <property type="project" value="TreeGrafter"/>
</dbReference>
<evidence type="ECO:0000256" key="3">
    <source>
        <dbReference type="ARBA" id="ARBA00011881"/>
    </source>
</evidence>
<reference evidence="7" key="1">
    <citation type="submission" date="2018-06" db="EMBL/GenBank/DDBJ databases">
        <authorList>
            <person name="Zhirakovskaya E."/>
        </authorList>
    </citation>
    <scope>NUCLEOTIDE SEQUENCE</scope>
</reference>
<dbReference type="InterPro" id="IPR050793">
    <property type="entry name" value="CMP-NeuNAc_synthase"/>
</dbReference>
<dbReference type="GO" id="GO:0019143">
    <property type="term" value="F:3-deoxy-manno-octulosonate-8-phosphatase activity"/>
    <property type="evidence" value="ECO:0007669"/>
    <property type="project" value="UniProtKB-EC"/>
</dbReference>
<dbReference type="PANTHER" id="PTHR21485">
    <property type="entry name" value="HAD SUPERFAMILY MEMBERS CMAS AND KDSC"/>
    <property type="match status" value="1"/>
</dbReference>
<keyword evidence="6" id="KW-0460">Magnesium</keyword>
<name>A0A3B0Y5K6_9ZZZZ</name>
<accession>A0A3B0Y5K6</accession>
<proteinExistence type="inferred from homology"/>
<dbReference type="PANTHER" id="PTHR21485:SF3">
    <property type="entry name" value="N-ACYLNEURAMINATE CYTIDYLYLTRANSFERASE"/>
    <property type="match status" value="1"/>
</dbReference>
<evidence type="ECO:0000256" key="4">
    <source>
        <dbReference type="ARBA" id="ARBA00022723"/>
    </source>
</evidence>
<comment type="similarity">
    <text evidence="2">Belongs to the KdsC family.</text>
</comment>
<dbReference type="NCBIfam" id="NF007019">
    <property type="entry name" value="PRK09484.1"/>
    <property type="match status" value="1"/>
</dbReference>
<dbReference type="NCBIfam" id="TIGR01670">
    <property type="entry name" value="KdsC-phosphatas"/>
    <property type="match status" value="1"/>
</dbReference>
<dbReference type="InterPro" id="IPR036412">
    <property type="entry name" value="HAD-like_sf"/>
</dbReference>
<dbReference type="PIRSF" id="PIRSF006118">
    <property type="entry name" value="KDO8-P_Ptase"/>
    <property type="match status" value="1"/>
</dbReference>
<dbReference type="SUPFAM" id="SSF56784">
    <property type="entry name" value="HAD-like"/>
    <property type="match status" value="1"/>
</dbReference>
<evidence type="ECO:0000256" key="6">
    <source>
        <dbReference type="ARBA" id="ARBA00022842"/>
    </source>
</evidence>
<dbReference type="InterPro" id="IPR006549">
    <property type="entry name" value="HAD-SF_hydro_IIIA"/>
</dbReference>
<dbReference type="InterPro" id="IPR010023">
    <property type="entry name" value="KdsC_fam"/>
</dbReference>
<evidence type="ECO:0000313" key="7">
    <source>
        <dbReference type="EMBL" id="VAW72130.1"/>
    </source>
</evidence>
<dbReference type="AlphaFoldDB" id="A0A3B0Y5K6"/>
<dbReference type="NCBIfam" id="TIGR01662">
    <property type="entry name" value="HAD-SF-IIIA"/>
    <property type="match status" value="1"/>
</dbReference>
<evidence type="ECO:0000256" key="2">
    <source>
        <dbReference type="ARBA" id="ARBA00005893"/>
    </source>
</evidence>
<dbReference type="Gene3D" id="3.40.50.1000">
    <property type="entry name" value="HAD superfamily/HAD-like"/>
    <property type="match status" value="1"/>
</dbReference>
<dbReference type="FunFam" id="3.40.50.1000:FF:000029">
    <property type="entry name" value="3-deoxy-D-manno-octulosonate 8-phosphate phosphatase KdsC"/>
    <property type="match status" value="1"/>
</dbReference>
<dbReference type="SFLD" id="SFLDG01136">
    <property type="entry name" value="C1.6:_Phosphoserine_Phosphatas"/>
    <property type="match status" value="1"/>
</dbReference>
<keyword evidence="5 7" id="KW-0378">Hydrolase</keyword>
<sequence>MQDLQQKAQAIKMVIFDVDGVLTDGSLFIGDDGQEYKAFNSRDGLGIKILQKSGVDTSIITGRTSKVVMHRVKDLGIKHVYQGQLDKIIAYNDLLKTTGLQPDNVAYVGDDIVDLPVMTKVGLSIATQDAHPQVKQQAHWITPSNGGHGAGRDVCEFIMQAQGTLQTVFDNCLKGNGPGLS</sequence>
<dbReference type="Pfam" id="PF08282">
    <property type="entry name" value="Hydrolase_3"/>
    <property type="match status" value="1"/>
</dbReference>
<organism evidence="7">
    <name type="scientific">hydrothermal vent metagenome</name>
    <dbReference type="NCBI Taxonomy" id="652676"/>
    <lineage>
        <taxon>unclassified sequences</taxon>
        <taxon>metagenomes</taxon>
        <taxon>ecological metagenomes</taxon>
    </lineage>
</organism>
<evidence type="ECO:0000256" key="5">
    <source>
        <dbReference type="ARBA" id="ARBA00022801"/>
    </source>
</evidence>
<gene>
    <name evidence="7" type="ORF">MNBD_GAMMA12-2025</name>
</gene>
<dbReference type="EC" id="3.1.3.45" evidence="7"/>
<dbReference type="GO" id="GO:0046872">
    <property type="term" value="F:metal ion binding"/>
    <property type="evidence" value="ECO:0007669"/>
    <property type="project" value="UniProtKB-KW"/>
</dbReference>
<evidence type="ECO:0000256" key="1">
    <source>
        <dbReference type="ARBA" id="ARBA00001946"/>
    </source>
</evidence>
<dbReference type="SFLD" id="SFLDF00036">
    <property type="entry name" value="deoxy-d-mannose-octulosonate_8"/>
    <property type="match status" value="1"/>
</dbReference>
<dbReference type="InterPro" id="IPR023214">
    <property type="entry name" value="HAD_sf"/>
</dbReference>
<comment type="subunit">
    <text evidence="3">Homotetramer.</text>
</comment>
<dbReference type="SFLD" id="SFLDG01138">
    <property type="entry name" value="C1.6.2:_Deoxy-d-mannose-octulo"/>
    <property type="match status" value="1"/>
</dbReference>
<keyword evidence="4" id="KW-0479">Metal-binding</keyword>
<dbReference type="EMBL" id="UOFL01000035">
    <property type="protein sequence ID" value="VAW72130.1"/>
    <property type="molecule type" value="Genomic_DNA"/>
</dbReference>
<protein>
    <submittedName>
        <fullName evidence="7">3-deoxy-D-manno-octulosonate 8-phosphate phosphatase</fullName>
        <ecNumber evidence="7">3.1.3.45</ecNumber>
    </submittedName>
</protein>
<comment type="cofactor">
    <cofactor evidence="1">
        <name>Mg(2+)</name>
        <dbReference type="ChEBI" id="CHEBI:18420"/>
    </cofactor>
</comment>
<dbReference type="CDD" id="cd01630">
    <property type="entry name" value="HAD_KDO-like"/>
    <property type="match status" value="1"/>
</dbReference>
<dbReference type="SFLD" id="SFLDS00003">
    <property type="entry name" value="Haloacid_Dehalogenase"/>
    <property type="match status" value="1"/>
</dbReference>